<dbReference type="GO" id="GO:0005576">
    <property type="term" value="C:extracellular region"/>
    <property type="evidence" value="ECO:0007669"/>
    <property type="project" value="UniProtKB-SubCell"/>
</dbReference>
<evidence type="ECO:0000313" key="10">
    <source>
        <dbReference type="EMBL" id="KAG8579526.1"/>
    </source>
</evidence>
<dbReference type="SUPFAM" id="SSF49265">
    <property type="entry name" value="Fibronectin type III"/>
    <property type="match status" value="1"/>
</dbReference>
<dbReference type="GO" id="GO:0005506">
    <property type="term" value="F:iron ion binding"/>
    <property type="evidence" value="ECO:0007669"/>
    <property type="project" value="InterPro"/>
</dbReference>
<keyword evidence="4" id="KW-0677">Repeat</keyword>
<dbReference type="Gene3D" id="2.60.40.10">
    <property type="entry name" value="Immunoglobulins"/>
    <property type="match status" value="1"/>
</dbReference>
<evidence type="ECO:0000313" key="11">
    <source>
        <dbReference type="Proteomes" id="UP000824782"/>
    </source>
</evidence>
<dbReference type="InterPro" id="IPR003961">
    <property type="entry name" value="FN3_dom"/>
</dbReference>
<dbReference type="PROSITE" id="PS00086">
    <property type="entry name" value="CYTOCHROME_P450"/>
    <property type="match status" value="1"/>
</dbReference>
<dbReference type="InterPro" id="IPR013783">
    <property type="entry name" value="Ig-like_fold"/>
</dbReference>
<feature type="chain" id="PRO_5043989435" description="Protein NDNF" evidence="8">
    <location>
        <begin position="27"/>
        <end position="549"/>
    </location>
</feature>
<dbReference type="PANTHER" id="PTHR14619:SF1">
    <property type="entry name" value="PROTEIN NDNF"/>
    <property type="match status" value="1"/>
</dbReference>
<evidence type="ECO:0000256" key="5">
    <source>
        <dbReference type="ARBA" id="ARBA00023180"/>
    </source>
</evidence>
<protein>
    <recommendedName>
        <fullName evidence="6">Protein NDNF</fullName>
    </recommendedName>
</protein>
<dbReference type="AlphaFoldDB" id="A0AAV7C4H0"/>
<dbReference type="GO" id="GO:0030198">
    <property type="term" value="P:extracellular matrix organization"/>
    <property type="evidence" value="ECO:0007669"/>
    <property type="project" value="TreeGrafter"/>
</dbReference>
<sequence>MEKVIVILFLSLYSLDFSFVGYMAEALSPVHSNHMGDIRRPLPVGQRVDGFLSLDKPVRYYFIVNKSQSEVTVRVTPCESPILWMLSVLSTQDYSEHHIPQKKYHHIGPQRIFSFKGNGEEAFSSIVKSDGYYFLDVVSLESDTSFQVFVWGQGDESVPWPTLPEDPRVDVISVEENKVDLSWEPSVGPPEAKFEYCVFINRRHNYKTLCATELSAKNEIEYQDNFDAKAKKQLNIITEKSKSKVNSYQKSYKSGKDPGMVGDDNFLSSKTFSGGQRVCVGTSLNASISGLKPKSLYYIDVFAVNPKDGTSVTYTGTFAETKPKQRSQIQQLPDDEMVNIFLKRKGVKIMSISPSAHGLRWLFVHSCLHKVHLQIMVNGRIDVSRSLQGAHNFKLLGNPKDNFVISLKSSKGGPGLVKLFTTSAHNHLPFSNLPPDINMSLSKRSCSSAAVTWTGSGPGVKYCIYIRHLEHHLDLKLLHKHQNSCLNTNARSRAEKVVCRQAGSQTTYEEHITDLKPGKAYLVDLYFIGLHNNTIKFPSQVVKAQEWCT</sequence>
<feature type="signal peptide" evidence="8">
    <location>
        <begin position="1"/>
        <end position="26"/>
    </location>
</feature>
<dbReference type="Proteomes" id="UP000824782">
    <property type="component" value="Unassembled WGS sequence"/>
</dbReference>
<gene>
    <name evidence="10" type="ORF">GDO81_010926</name>
</gene>
<evidence type="ECO:0000259" key="9">
    <source>
        <dbReference type="SMART" id="SM00060"/>
    </source>
</evidence>
<dbReference type="InterPro" id="IPR019326">
    <property type="entry name" value="NDNF"/>
</dbReference>
<evidence type="ECO:0000256" key="3">
    <source>
        <dbReference type="ARBA" id="ARBA00022729"/>
    </source>
</evidence>
<name>A0AAV7C4H0_ENGPU</name>
<keyword evidence="3 8" id="KW-0732">Signal</keyword>
<dbReference type="InterPro" id="IPR036116">
    <property type="entry name" value="FN3_sf"/>
</dbReference>
<reference evidence="10" key="1">
    <citation type="thesis" date="2020" institute="ProQuest LLC" country="789 East Eisenhower Parkway, Ann Arbor, MI, USA">
        <title>Comparative Genomics and Chromosome Evolution.</title>
        <authorList>
            <person name="Mudd A.B."/>
        </authorList>
    </citation>
    <scope>NUCLEOTIDE SEQUENCE</scope>
    <source>
        <strain evidence="10">237g6f4</strain>
        <tissue evidence="10">Blood</tissue>
    </source>
</reference>
<accession>A0AAV7C4H0</accession>
<dbReference type="SMART" id="SM00060">
    <property type="entry name" value="FN3"/>
    <property type="match status" value="1"/>
</dbReference>
<evidence type="ECO:0000256" key="7">
    <source>
        <dbReference type="ARBA" id="ARBA00046135"/>
    </source>
</evidence>
<dbReference type="Pfam" id="PF10179">
    <property type="entry name" value="NDNF"/>
    <property type="match status" value="1"/>
</dbReference>
<evidence type="ECO:0000256" key="8">
    <source>
        <dbReference type="SAM" id="SignalP"/>
    </source>
</evidence>
<keyword evidence="5" id="KW-0325">Glycoprotein</keyword>
<evidence type="ECO:0000256" key="1">
    <source>
        <dbReference type="ARBA" id="ARBA00004613"/>
    </source>
</evidence>
<comment type="caution">
    <text evidence="10">The sequence shown here is derived from an EMBL/GenBank/DDBJ whole genome shotgun (WGS) entry which is preliminary data.</text>
</comment>
<dbReference type="InterPro" id="IPR045805">
    <property type="entry name" value="NDNF_C"/>
</dbReference>
<dbReference type="EMBL" id="WNYA01000004">
    <property type="protein sequence ID" value="KAG8579526.1"/>
    <property type="molecule type" value="Genomic_DNA"/>
</dbReference>
<dbReference type="InterPro" id="IPR017972">
    <property type="entry name" value="Cyt_P450_CS"/>
</dbReference>
<organism evidence="10 11">
    <name type="scientific">Engystomops pustulosus</name>
    <name type="common">Tungara frog</name>
    <name type="synonym">Physalaemus pustulosus</name>
    <dbReference type="NCBI Taxonomy" id="76066"/>
    <lineage>
        <taxon>Eukaryota</taxon>
        <taxon>Metazoa</taxon>
        <taxon>Chordata</taxon>
        <taxon>Craniata</taxon>
        <taxon>Vertebrata</taxon>
        <taxon>Euteleostomi</taxon>
        <taxon>Amphibia</taxon>
        <taxon>Batrachia</taxon>
        <taxon>Anura</taxon>
        <taxon>Neobatrachia</taxon>
        <taxon>Hyloidea</taxon>
        <taxon>Leptodactylidae</taxon>
        <taxon>Leiuperinae</taxon>
        <taxon>Engystomops</taxon>
    </lineage>
</organism>
<evidence type="ECO:0000256" key="2">
    <source>
        <dbReference type="ARBA" id="ARBA00022525"/>
    </source>
</evidence>
<keyword evidence="11" id="KW-1185">Reference proteome</keyword>
<dbReference type="InterPro" id="IPR055271">
    <property type="entry name" value="NDNF_Fn(III)_1"/>
</dbReference>
<dbReference type="GO" id="GO:0008201">
    <property type="term" value="F:heparin binding"/>
    <property type="evidence" value="ECO:0007669"/>
    <property type="project" value="TreeGrafter"/>
</dbReference>
<evidence type="ECO:0000256" key="4">
    <source>
        <dbReference type="ARBA" id="ARBA00022737"/>
    </source>
</evidence>
<dbReference type="PANTHER" id="PTHR14619">
    <property type="entry name" value="NEURON-DERIVED NEUROTROPHIC FACTOR"/>
    <property type="match status" value="1"/>
</dbReference>
<comment type="function">
    <text evidence="7">Secretory protein that plays a role in various cellular processes. Acts as a chemorepellent acting on gonadotropin-releasing hormone (GnRH) expressing neurons regulating their migration to the hypothalamus. Also promotes neuron migration, growth and survival as well as neurite outgrowth and is involved in the development of the olfactory system. May also act through the regulation of growth factors activity and downstream signaling. Also regulates extracellular matrix assembly and cell adhesiveness. Promotes endothelial cell survival, vessel formation and plays an important role in the process of revascularization through NOS3-dependent mechanisms.</text>
</comment>
<evidence type="ECO:0000256" key="6">
    <source>
        <dbReference type="ARBA" id="ARBA00024096"/>
    </source>
</evidence>
<dbReference type="Pfam" id="PF19433">
    <property type="entry name" value="NDNF_C"/>
    <property type="match status" value="1"/>
</dbReference>
<comment type="subcellular location">
    <subcellularLocation>
        <location evidence="1">Secreted</location>
    </subcellularLocation>
</comment>
<feature type="domain" description="Fibronectin type-III" evidence="9">
    <location>
        <begin position="161"/>
        <end position="311"/>
    </location>
</feature>
<keyword evidence="2" id="KW-0964">Secreted</keyword>
<dbReference type="GO" id="GO:0016705">
    <property type="term" value="F:oxidoreductase activity, acting on paired donors, with incorporation or reduction of molecular oxygen"/>
    <property type="evidence" value="ECO:0007669"/>
    <property type="project" value="InterPro"/>
</dbReference>
<proteinExistence type="predicted"/>